<sequence length="66" mass="7894">MKKTSTLFVFLGSLRISRDRNYYARYMSLKDNSDLKALFSSIYFHYLLISNIQIVKNNTKNLFFML</sequence>
<dbReference type="HOGENOM" id="CLU_2820954_0_0_2"/>
<dbReference type="KEGG" id="msj:MSSAC_0639"/>
<proteinExistence type="predicted"/>
<dbReference type="AlphaFoldDB" id="A0A0E3PKG2"/>
<dbReference type="EMBL" id="CP009508">
    <property type="protein sequence ID" value="AKB35229.1"/>
    <property type="molecule type" value="Genomic_DNA"/>
</dbReference>
<organism evidence="1 2">
    <name type="scientific">Methanosarcina siciliae C2J</name>
    <dbReference type="NCBI Taxonomy" id="1434118"/>
    <lineage>
        <taxon>Archaea</taxon>
        <taxon>Methanobacteriati</taxon>
        <taxon>Methanobacteriota</taxon>
        <taxon>Stenosarchaea group</taxon>
        <taxon>Methanomicrobia</taxon>
        <taxon>Methanosarcinales</taxon>
        <taxon>Methanosarcinaceae</taxon>
        <taxon>Methanosarcina</taxon>
    </lineage>
</organism>
<name>A0A0E3PKG2_9EURY</name>
<gene>
    <name evidence="1" type="ORF">MSSAC_0639</name>
</gene>
<accession>A0A0E3PKG2</accession>
<evidence type="ECO:0000313" key="1">
    <source>
        <dbReference type="EMBL" id="AKB35229.1"/>
    </source>
</evidence>
<reference evidence="1 2" key="1">
    <citation type="submission" date="2014-07" db="EMBL/GenBank/DDBJ databases">
        <title>Methanogenic archaea and the global carbon cycle.</title>
        <authorList>
            <person name="Henriksen J.R."/>
            <person name="Luke J."/>
            <person name="Reinhart S."/>
            <person name="Benedict M.N."/>
            <person name="Youngblut N.D."/>
            <person name="Metcalf M.E."/>
            <person name="Whitaker R.J."/>
            <person name="Metcalf W.W."/>
        </authorList>
    </citation>
    <scope>NUCLEOTIDE SEQUENCE [LARGE SCALE GENOMIC DNA]</scope>
    <source>
        <strain evidence="1 2">C2J</strain>
    </source>
</reference>
<dbReference type="Proteomes" id="UP000033123">
    <property type="component" value="Chromosome"/>
</dbReference>
<dbReference type="PATRIC" id="fig|1434118.4.peg.816"/>
<protein>
    <submittedName>
        <fullName evidence="1">Uncharacterized protein</fullName>
    </submittedName>
</protein>
<evidence type="ECO:0000313" key="2">
    <source>
        <dbReference type="Proteomes" id="UP000033123"/>
    </source>
</evidence>